<keyword evidence="5 7" id="KW-1133">Transmembrane helix</keyword>
<comment type="subcellular location">
    <subcellularLocation>
        <location evidence="1">Cell membrane</location>
        <topology evidence="1">Multi-pass membrane protein</topology>
    </subcellularLocation>
</comment>
<keyword evidence="9" id="KW-1185">Reference proteome</keyword>
<gene>
    <name evidence="8" type="ORF">ACFFUV_05595</name>
</gene>
<evidence type="ECO:0000256" key="2">
    <source>
        <dbReference type="ARBA" id="ARBA00022448"/>
    </source>
</evidence>
<dbReference type="EMBL" id="JBHMEP010000001">
    <property type="protein sequence ID" value="MFB9134446.1"/>
    <property type="molecule type" value="Genomic_DNA"/>
</dbReference>
<comment type="caution">
    <text evidence="8">The sequence shown here is derived from an EMBL/GenBank/DDBJ whole genome shotgun (WGS) entry which is preliminary data.</text>
</comment>
<dbReference type="Gene3D" id="1.10.1760.20">
    <property type="match status" value="1"/>
</dbReference>
<dbReference type="RefSeq" id="WP_390190351.1">
    <property type="nucleotide sequence ID" value="NZ_JBHMEP010000001.1"/>
</dbReference>
<keyword evidence="6 7" id="KW-0472">Membrane</keyword>
<feature type="transmembrane region" description="Helical" evidence="7">
    <location>
        <begin position="175"/>
        <end position="200"/>
    </location>
</feature>
<accession>A0ABV5HJN8</accession>
<evidence type="ECO:0000256" key="1">
    <source>
        <dbReference type="ARBA" id="ARBA00004651"/>
    </source>
</evidence>
<evidence type="ECO:0000256" key="7">
    <source>
        <dbReference type="SAM" id="Phobius"/>
    </source>
</evidence>
<evidence type="ECO:0000256" key="4">
    <source>
        <dbReference type="ARBA" id="ARBA00022692"/>
    </source>
</evidence>
<feature type="transmembrane region" description="Helical" evidence="7">
    <location>
        <begin position="37"/>
        <end position="54"/>
    </location>
</feature>
<evidence type="ECO:0000313" key="8">
    <source>
        <dbReference type="EMBL" id="MFB9134446.1"/>
    </source>
</evidence>
<dbReference type="Pfam" id="PF01891">
    <property type="entry name" value="CbiM"/>
    <property type="match status" value="1"/>
</dbReference>
<name>A0ABV5HJN8_9VIBR</name>
<sequence length="221" mass="25249">MLLLQTIMVILVVIALWVARRDVASVFWPKFIEERQFQHLTYAVMLCLFLLWSAQAGIKPGLNIHFLALTTLTLMYGWKVAFLLTIPVSLILALVGNLNWSALADYLALSCLLPIIISHIVFTASYRWLPRNIFVFIFVAGFINGALTGSLHLLAISLYHLGIQNHTWNDIQNNYLIFLPLLAFPEALLNGMAVTLLSVFQPQWLRAFSDKDYIYNHYHND</sequence>
<feature type="transmembrane region" description="Helical" evidence="7">
    <location>
        <begin position="106"/>
        <end position="126"/>
    </location>
</feature>
<evidence type="ECO:0000256" key="5">
    <source>
        <dbReference type="ARBA" id="ARBA00022989"/>
    </source>
</evidence>
<evidence type="ECO:0000256" key="6">
    <source>
        <dbReference type="ARBA" id="ARBA00023136"/>
    </source>
</evidence>
<proteinExistence type="predicted"/>
<dbReference type="InterPro" id="IPR002751">
    <property type="entry name" value="CbiM/NikMN"/>
</dbReference>
<reference evidence="8 9" key="1">
    <citation type="submission" date="2024-09" db="EMBL/GenBank/DDBJ databases">
        <authorList>
            <person name="Sun Q."/>
            <person name="Mori K."/>
        </authorList>
    </citation>
    <scope>NUCLEOTIDE SEQUENCE [LARGE SCALE GENOMIC DNA]</scope>
    <source>
        <strain evidence="8 9">CECT 8064</strain>
    </source>
</reference>
<protein>
    <submittedName>
        <fullName evidence="8">Energy-coupling factor ABC transporter permease</fullName>
    </submittedName>
</protein>
<dbReference type="Proteomes" id="UP001589645">
    <property type="component" value="Unassembled WGS sequence"/>
</dbReference>
<organism evidence="8 9">
    <name type="scientific">Vibrio olivae</name>
    <dbReference type="NCBI Taxonomy" id="1243002"/>
    <lineage>
        <taxon>Bacteria</taxon>
        <taxon>Pseudomonadati</taxon>
        <taxon>Pseudomonadota</taxon>
        <taxon>Gammaproteobacteria</taxon>
        <taxon>Vibrionales</taxon>
        <taxon>Vibrionaceae</taxon>
        <taxon>Vibrio</taxon>
    </lineage>
</organism>
<evidence type="ECO:0000313" key="9">
    <source>
        <dbReference type="Proteomes" id="UP001589645"/>
    </source>
</evidence>
<keyword evidence="4 7" id="KW-0812">Transmembrane</keyword>
<keyword evidence="2" id="KW-0813">Transport</keyword>
<feature type="transmembrane region" description="Helical" evidence="7">
    <location>
        <begin position="66"/>
        <end position="94"/>
    </location>
</feature>
<evidence type="ECO:0000256" key="3">
    <source>
        <dbReference type="ARBA" id="ARBA00022475"/>
    </source>
</evidence>
<feature type="transmembrane region" description="Helical" evidence="7">
    <location>
        <begin position="133"/>
        <end position="155"/>
    </location>
</feature>
<keyword evidence="3" id="KW-1003">Cell membrane</keyword>